<dbReference type="PANTHER" id="PTHR43333:SF1">
    <property type="entry name" value="D-ISOMER SPECIFIC 2-HYDROXYACID DEHYDROGENASE NAD-BINDING DOMAIN-CONTAINING PROTEIN"/>
    <property type="match status" value="1"/>
</dbReference>
<keyword evidence="2" id="KW-0520">NAD</keyword>
<dbReference type="OrthoDB" id="298012at2759"/>
<dbReference type="InterPro" id="IPR006140">
    <property type="entry name" value="D-isomer_DH_NAD-bd"/>
</dbReference>
<proteinExistence type="predicted"/>
<dbReference type="GO" id="GO:0051287">
    <property type="term" value="F:NAD binding"/>
    <property type="evidence" value="ECO:0007669"/>
    <property type="project" value="InterPro"/>
</dbReference>
<evidence type="ECO:0000256" key="2">
    <source>
        <dbReference type="ARBA" id="ARBA00023027"/>
    </source>
</evidence>
<accession>A0A2R6NL74</accession>
<dbReference type="FunFam" id="3.40.50.720:FF:000363">
    <property type="entry name" value="D-isomer specific 2-hydroxyacid dehydrogenase"/>
    <property type="match status" value="1"/>
</dbReference>
<evidence type="ECO:0000313" key="4">
    <source>
        <dbReference type="EMBL" id="PSR73103.1"/>
    </source>
</evidence>
<dbReference type="InterPro" id="IPR036291">
    <property type="entry name" value="NAD(P)-bd_dom_sf"/>
</dbReference>
<evidence type="ECO:0000259" key="3">
    <source>
        <dbReference type="Pfam" id="PF02826"/>
    </source>
</evidence>
<dbReference type="PANTHER" id="PTHR43333">
    <property type="entry name" value="2-HACID_DH_C DOMAIN-CONTAINING PROTEIN"/>
    <property type="match status" value="1"/>
</dbReference>
<evidence type="ECO:0000313" key="5">
    <source>
        <dbReference type="Proteomes" id="UP000186601"/>
    </source>
</evidence>
<protein>
    <recommendedName>
        <fullName evidence="3">D-isomer specific 2-hydroxyacid dehydrogenase NAD-binding domain-containing protein</fullName>
    </recommendedName>
</protein>
<dbReference type="Pfam" id="PF02826">
    <property type="entry name" value="2-Hacid_dh_C"/>
    <property type="match status" value="1"/>
</dbReference>
<dbReference type="EMBL" id="MLYV02001106">
    <property type="protein sequence ID" value="PSR73103.1"/>
    <property type="molecule type" value="Genomic_DNA"/>
</dbReference>
<gene>
    <name evidence="4" type="ORF">PHLCEN_2v11031</name>
</gene>
<comment type="caution">
    <text evidence="4">The sequence shown here is derived from an EMBL/GenBank/DDBJ whole genome shotgun (WGS) entry which is preliminary data.</text>
</comment>
<keyword evidence="5" id="KW-1185">Reference proteome</keyword>
<name>A0A2R6NL74_9APHY</name>
<feature type="domain" description="D-isomer specific 2-hydroxyacid dehydrogenase NAD-binding" evidence="3">
    <location>
        <begin position="125"/>
        <end position="320"/>
    </location>
</feature>
<evidence type="ECO:0000256" key="1">
    <source>
        <dbReference type="ARBA" id="ARBA00023002"/>
    </source>
</evidence>
<dbReference type="STRING" id="98765.A0A2R6NL74"/>
<dbReference type="Gene3D" id="3.40.50.720">
    <property type="entry name" value="NAD(P)-binding Rossmann-like Domain"/>
    <property type="match status" value="2"/>
</dbReference>
<sequence>MGPTQSSSKKALSTVLICGIPLTPEHRARLEPFFSTIYHYGDYNEAPKDAELADADVIYGFPPASLVSTSQVPKLQFIQLASAGSERVLGRPFWKEEESKNIKLATAAGVHTGPIPQYFIGTTLALYHKFQEQILISQNEKRWGSSDKIGAGRMFIQELRGKTIGILGYGHIGRESARLAAAFGANIIAANTSGTKKAQDGYIIPGTGDPDGSIPSAYYSTADSASLASFLSKSDVILLSLPSTPATYHILSSETIPHIKHSAIVVNIGRGDAIDTDALLEALDSGKLAGAALDVTEPEPLPDGHPLFGRMNVIITPHLSGRTERYFDLSLDIFIENAERWKEGKLPLNLVDLQRGY</sequence>
<dbReference type="GO" id="GO:0016491">
    <property type="term" value="F:oxidoreductase activity"/>
    <property type="evidence" value="ECO:0007669"/>
    <property type="project" value="UniProtKB-KW"/>
</dbReference>
<reference evidence="4 5" key="1">
    <citation type="submission" date="2018-02" db="EMBL/GenBank/DDBJ databases">
        <title>Genome sequence of the basidiomycete white-rot fungus Phlebia centrifuga.</title>
        <authorList>
            <person name="Granchi Z."/>
            <person name="Peng M."/>
            <person name="de Vries R.P."/>
            <person name="Hilden K."/>
            <person name="Makela M.R."/>
            <person name="Grigoriev I."/>
            <person name="Riley R."/>
        </authorList>
    </citation>
    <scope>NUCLEOTIDE SEQUENCE [LARGE SCALE GENOMIC DNA]</scope>
    <source>
        <strain evidence="4 5">FBCC195</strain>
    </source>
</reference>
<dbReference type="AlphaFoldDB" id="A0A2R6NL74"/>
<keyword evidence="1" id="KW-0560">Oxidoreductase</keyword>
<dbReference type="Proteomes" id="UP000186601">
    <property type="component" value="Unassembled WGS sequence"/>
</dbReference>
<dbReference type="SUPFAM" id="SSF51735">
    <property type="entry name" value="NAD(P)-binding Rossmann-fold domains"/>
    <property type="match status" value="1"/>
</dbReference>
<organism evidence="4 5">
    <name type="scientific">Hermanssonia centrifuga</name>
    <dbReference type="NCBI Taxonomy" id="98765"/>
    <lineage>
        <taxon>Eukaryota</taxon>
        <taxon>Fungi</taxon>
        <taxon>Dikarya</taxon>
        <taxon>Basidiomycota</taxon>
        <taxon>Agaricomycotina</taxon>
        <taxon>Agaricomycetes</taxon>
        <taxon>Polyporales</taxon>
        <taxon>Meruliaceae</taxon>
        <taxon>Hermanssonia</taxon>
    </lineage>
</organism>